<dbReference type="Proteomes" id="UP000182100">
    <property type="component" value="Unassembled WGS sequence"/>
</dbReference>
<feature type="compositionally biased region" description="Low complexity" evidence="1">
    <location>
        <begin position="12"/>
        <end position="22"/>
    </location>
</feature>
<organism evidence="2 3">
    <name type="scientific">Streptomyces prasinopilosus</name>
    <dbReference type="NCBI Taxonomy" id="67344"/>
    <lineage>
        <taxon>Bacteria</taxon>
        <taxon>Bacillati</taxon>
        <taxon>Actinomycetota</taxon>
        <taxon>Actinomycetes</taxon>
        <taxon>Kitasatosporales</taxon>
        <taxon>Streptomycetaceae</taxon>
        <taxon>Streptomyces</taxon>
    </lineage>
</organism>
<evidence type="ECO:0000256" key="1">
    <source>
        <dbReference type="SAM" id="MobiDB-lite"/>
    </source>
</evidence>
<gene>
    <name evidence="2" type="ORF">SAMN05216505_106174</name>
</gene>
<feature type="region of interest" description="Disordered" evidence="1">
    <location>
        <begin position="1"/>
        <end position="25"/>
    </location>
</feature>
<proteinExistence type="predicted"/>
<dbReference type="AlphaFoldDB" id="A0A1G6TIN9"/>
<sequence length="131" mass="14361">MPRGGSAGSRTARLPAPAAVRGRAAREGCHRKGGECELAHVPRQMDVSSDTVRYVRLSGDYSRGFHTGGPMLHNMSTTLEPSSERSAAEVNEEIRALWLRSGGTLSVEQREEYQRLVQEWAEALPERAEAA</sequence>
<evidence type="ECO:0000313" key="3">
    <source>
        <dbReference type="Proteomes" id="UP000182100"/>
    </source>
</evidence>
<name>A0A1G6TIN9_9ACTN</name>
<reference evidence="3" key="1">
    <citation type="submission" date="2016-10" db="EMBL/GenBank/DDBJ databases">
        <authorList>
            <person name="Varghese N."/>
            <person name="Submissions S."/>
        </authorList>
    </citation>
    <scope>NUCLEOTIDE SEQUENCE [LARGE SCALE GENOMIC DNA]</scope>
    <source>
        <strain evidence="3">CGMCC 4.3504</strain>
    </source>
</reference>
<dbReference type="STRING" id="67344.SAMN05216505_106174"/>
<protein>
    <submittedName>
        <fullName evidence="2">Uncharacterized protein</fullName>
    </submittedName>
</protein>
<keyword evidence="3" id="KW-1185">Reference proteome</keyword>
<accession>A0A1G6TIN9</accession>
<dbReference type="EMBL" id="FMZK01000006">
    <property type="protein sequence ID" value="SDD28297.1"/>
    <property type="molecule type" value="Genomic_DNA"/>
</dbReference>
<evidence type="ECO:0000313" key="2">
    <source>
        <dbReference type="EMBL" id="SDD28297.1"/>
    </source>
</evidence>